<name>A0ABM3K623_BACDO</name>
<feature type="compositionally biased region" description="Pro residues" evidence="1">
    <location>
        <begin position="16"/>
        <end position="33"/>
    </location>
</feature>
<protein>
    <submittedName>
        <fullName evidence="3">Proteoglycan 4-like</fullName>
    </submittedName>
</protein>
<keyword evidence="2" id="KW-1185">Reference proteome</keyword>
<evidence type="ECO:0000313" key="3">
    <source>
        <dbReference type="RefSeq" id="XP_049316928.1"/>
    </source>
</evidence>
<sequence length="308" mass="33326">MKPTTSRRPQASSRQPQPPDEPQRPPPFRPPPEARPRVHPNTTALHAISTDNTGSAVRTRPRVPRQHLERSVINASTRSRPATEPAVLEALPRQTPLSTNARKHPTTRRSPTPREADREAGAATEPRAAQTSTHPAGQAKAQVTLSAKQSDLPTAASLQLGQRGTAKSTARKEACTAEPLAEKVQEAPATTTPACSNDDGASAPAIDKTNVETTPPHPKATPTSTTTRPPTAEISAQPATPDTSPPQVAPVGEIPGFLEGLVMTRQHFIKRSKRTLFFRGRHLALQKLEGDRILVRYGEDRCVLHLYE</sequence>
<dbReference type="RefSeq" id="XP_049316928.1">
    <property type="nucleotide sequence ID" value="XM_049460971.1"/>
</dbReference>
<feature type="region of interest" description="Disordered" evidence="1">
    <location>
        <begin position="1"/>
        <end position="252"/>
    </location>
</feature>
<evidence type="ECO:0000256" key="1">
    <source>
        <dbReference type="SAM" id="MobiDB-lite"/>
    </source>
</evidence>
<feature type="compositionally biased region" description="Polar residues" evidence="1">
    <location>
        <begin position="40"/>
        <end position="56"/>
    </location>
</feature>
<feature type="compositionally biased region" description="Low complexity" evidence="1">
    <location>
        <begin position="1"/>
        <end position="15"/>
    </location>
</feature>
<dbReference type="GeneID" id="125779697"/>
<feature type="compositionally biased region" description="Low complexity" evidence="1">
    <location>
        <begin position="220"/>
        <end position="231"/>
    </location>
</feature>
<evidence type="ECO:0000313" key="2">
    <source>
        <dbReference type="Proteomes" id="UP001652620"/>
    </source>
</evidence>
<accession>A0ABM3K623</accession>
<gene>
    <name evidence="3" type="primary">LOC125779697</name>
</gene>
<dbReference type="Proteomes" id="UP001652620">
    <property type="component" value="Chromosome 6"/>
</dbReference>
<feature type="compositionally biased region" description="Basic and acidic residues" evidence="1">
    <location>
        <begin position="170"/>
        <end position="185"/>
    </location>
</feature>
<organism evidence="2 3">
    <name type="scientific">Bactrocera dorsalis</name>
    <name type="common">Oriental fruit fly</name>
    <name type="synonym">Dacus dorsalis</name>
    <dbReference type="NCBI Taxonomy" id="27457"/>
    <lineage>
        <taxon>Eukaryota</taxon>
        <taxon>Metazoa</taxon>
        <taxon>Ecdysozoa</taxon>
        <taxon>Arthropoda</taxon>
        <taxon>Hexapoda</taxon>
        <taxon>Insecta</taxon>
        <taxon>Pterygota</taxon>
        <taxon>Neoptera</taxon>
        <taxon>Endopterygota</taxon>
        <taxon>Diptera</taxon>
        <taxon>Brachycera</taxon>
        <taxon>Muscomorpha</taxon>
        <taxon>Tephritoidea</taxon>
        <taxon>Tephritidae</taxon>
        <taxon>Bactrocera</taxon>
        <taxon>Bactrocera</taxon>
    </lineage>
</organism>
<proteinExistence type="predicted"/>
<feature type="compositionally biased region" description="Polar residues" evidence="1">
    <location>
        <begin position="129"/>
        <end position="168"/>
    </location>
</feature>
<reference evidence="3" key="1">
    <citation type="submission" date="2025-08" db="UniProtKB">
        <authorList>
            <consortium name="RefSeq"/>
        </authorList>
    </citation>
    <scope>IDENTIFICATION</scope>
    <source>
        <tissue evidence="3">Adult</tissue>
    </source>
</reference>